<dbReference type="KEGG" id="bln:Blon_1200"/>
<keyword evidence="1" id="KW-0378">Hydrolase</keyword>
<evidence type="ECO:0000313" key="1">
    <source>
        <dbReference type="EMBL" id="ACJ52289.1"/>
    </source>
</evidence>
<dbReference type="SUPFAM" id="SSF53187">
    <property type="entry name" value="Zn-dependent exopeptidases"/>
    <property type="match status" value="1"/>
</dbReference>
<dbReference type="EMBL" id="CP001095">
    <property type="protein sequence ID" value="ACJ52289.1"/>
    <property type="molecule type" value="Genomic_DNA"/>
</dbReference>
<protein>
    <submittedName>
        <fullName evidence="1">N-formylglutamate amidohydrolase</fullName>
    </submittedName>
</protein>
<dbReference type="Pfam" id="PF05013">
    <property type="entry name" value="FGase"/>
    <property type="match status" value="1"/>
</dbReference>
<gene>
    <name evidence="1" type="ordered locus">Blon_1200</name>
</gene>
<name>B7GR59_BIFLS</name>
<evidence type="ECO:0000313" key="2">
    <source>
        <dbReference type="Proteomes" id="UP000001360"/>
    </source>
</evidence>
<dbReference type="AlphaFoldDB" id="B7GR59"/>
<dbReference type="GO" id="GO:0016787">
    <property type="term" value="F:hydrolase activity"/>
    <property type="evidence" value="ECO:0007669"/>
    <property type="project" value="UniProtKB-KW"/>
</dbReference>
<reference evidence="1 2" key="1">
    <citation type="journal article" date="2008" name="Proc. Natl. Acad. Sci. U.S.A.">
        <title>The genome sequence of Bifidobacterium longum subsp. infantis reveals adaptations for milk utilization within the infant microbiome.</title>
        <authorList>
            <person name="Sela D.A."/>
            <person name="Chapman J."/>
            <person name="Adeuya A."/>
            <person name="Kim J.H."/>
            <person name="Chen F."/>
            <person name="Whitehead T.R."/>
            <person name="Lapidus A."/>
            <person name="Rokhsar D.S."/>
            <person name="Lebrilla C.B."/>
            <person name="German J.B."/>
            <person name="Price N.P."/>
            <person name="Richardson P.M."/>
            <person name="Mills D.A."/>
        </authorList>
    </citation>
    <scope>NUCLEOTIDE SEQUENCE [LARGE SCALE GENOMIC DNA]</scope>
    <source>
        <strain evidence="2">ATCC 15697 / DSM 20088 / JCM 1222 / NCTC 11817 / S12 [JGI]</strain>
    </source>
</reference>
<dbReference type="InterPro" id="IPR007709">
    <property type="entry name" value="N-FG_amidohydro"/>
</dbReference>
<dbReference type="Proteomes" id="UP000001360">
    <property type="component" value="Chromosome"/>
</dbReference>
<organism evidence="1 2">
    <name type="scientific">Bifidobacterium longum subsp. infantis (strain ATCC 15697 / DSM 20088 / JCM 1222 / NCTC 11817 / S12)</name>
    <dbReference type="NCBI Taxonomy" id="391904"/>
    <lineage>
        <taxon>Bacteria</taxon>
        <taxon>Bacillati</taxon>
        <taxon>Actinomycetota</taxon>
        <taxon>Actinomycetes</taxon>
        <taxon>Bifidobacteriales</taxon>
        <taxon>Bifidobacteriaceae</taxon>
        <taxon>Bifidobacterium</taxon>
    </lineage>
</organism>
<accession>B7GR59</accession>
<sequence>MRTMKYTPNAPGAVTELQNARQPAVPMSRMLIHGPYAPCRPGRIAGTIMNDKPLFEIRQGTTPMLVHTPHAGRLVPDGFDRTRLADAEAFDQTCEQVRDRHADTLGLMIAARLHATIMLDHTTRMWCDPERYPDDREEMNKAGMGAIPTRDIDGHPLYKPGQAPGMRERGQRFRLLYTPWHRMLDTICRTMLDTYGRCTIIDVHTYPGEPHPFELHADQPRTQTIIGHNNDPASRAIGARAAALLMGRGLTVGVNTAHRGAITPDGIHDIRLASIMVETRWDTAADPVARHDIADAIARATRGRA</sequence>
<proteinExistence type="predicted"/>
<dbReference type="Gene3D" id="3.40.630.40">
    <property type="entry name" value="Zn-dependent exopeptidases"/>
    <property type="match status" value="1"/>
</dbReference>